<gene>
    <name evidence="1" type="ORF">CPELLU_LOCUS19324</name>
</gene>
<sequence length="113" mass="13622">MSDLFQQTQELARLSGLLSIFDSYVHAINGDNNHYSMYMKLALKIQLEELKNFEFKHYQTEFKTTKKQIQRIFDRKSDPELKNIVEHKFYSASNKIYQEMYESISKNYNWHLA</sequence>
<reference evidence="1" key="1">
    <citation type="submission" date="2021-06" db="EMBL/GenBank/DDBJ databases">
        <authorList>
            <person name="Kallberg Y."/>
            <person name="Tangrot J."/>
            <person name="Rosling A."/>
        </authorList>
    </citation>
    <scope>NUCLEOTIDE SEQUENCE</scope>
    <source>
        <strain evidence="1">FL966</strain>
    </source>
</reference>
<dbReference type="EMBL" id="CAJVQA010045255">
    <property type="protein sequence ID" value="CAG8817249.1"/>
    <property type="molecule type" value="Genomic_DNA"/>
</dbReference>
<name>A0A9N9K923_9GLOM</name>
<evidence type="ECO:0000313" key="1">
    <source>
        <dbReference type="EMBL" id="CAG8817249.1"/>
    </source>
</evidence>
<dbReference type="Proteomes" id="UP000789759">
    <property type="component" value="Unassembled WGS sequence"/>
</dbReference>
<protein>
    <submittedName>
        <fullName evidence="1">1206_t:CDS:1</fullName>
    </submittedName>
</protein>
<organism evidence="1 2">
    <name type="scientific">Cetraspora pellucida</name>
    <dbReference type="NCBI Taxonomy" id="1433469"/>
    <lineage>
        <taxon>Eukaryota</taxon>
        <taxon>Fungi</taxon>
        <taxon>Fungi incertae sedis</taxon>
        <taxon>Mucoromycota</taxon>
        <taxon>Glomeromycotina</taxon>
        <taxon>Glomeromycetes</taxon>
        <taxon>Diversisporales</taxon>
        <taxon>Gigasporaceae</taxon>
        <taxon>Cetraspora</taxon>
    </lineage>
</organism>
<dbReference type="AlphaFoldDB" id="A0A9N9K923"/>
<proteinExistence type="predicted"/>
<comment type="caution">
    <text evidence="1">The sequence shown here is derived from an EMBL/GenBank/DDBJ whole genome shotgun (WGS) entry which is preliminary data.</text>
</comment>
<accession>A0A9N9K923</accession>
<evidence type="ECO:0000313" key="2">
    <source>
        <dbReference type="Proteomes" id="UP000789759"/>
    </source>
</evidence>
<keyword evidence="2" id="KW-1185">Reference proteome</keyword>